<organism evidence="1 2">
    <name type="scientific">Pseudoalteromonas neustonica</name>
    <dbReference type="NCBI Taxonomy" id="1840331"/>
    <lineage>
        <taxon>Bacteria</taxon>
        <taxon>Pseudomonadati</taxon>
        <taxon>Pseudomonadota</taxon>
        <taxon>Gammaproteobacteria</taxon>
        <taxon>Alteromonadales</taxon>
        <taxon>Pseudoalteromonadaceae</taxon>
        <taxon>Pseudoalteromonas</taxon>
    </lineage>
</organism>
<keyword evidence="2" id="KW-1185">Reference proteome</keyword>
<gene>
    <name evidence="1" type="ORF">FQP85_08440</name>
</gene>
<name>A0ABY3FFD6_9GAMM</name>
<proteinExistence type="predicted"/>
<evidence type="ECO:0000313" key="1">
    <source>
        <dbReference type="EMBL" id="TVU83794.1"/>
    </source>
</evidence>
<dbReference type="Proteomes" id="UP000317938">
    <property type="component" value="Unassembled WGS sequence"/>
</dbReference>
<accession>A0ABY3FFD6</accession>
<dbReference type="RefSeq" id="WP_145236472.1">
    <property type="nucleotide sequence ID" value="NZ_VNFF01000007.1"/>
</dbReference>
<comment type="caution">
    <text evidence="1">The sequence shown here is derived from an EMBL/GenBank/DDBJ whole genome shotgun (WGS) entry which is preliminary data.</text>
</comment>
<evidence type="ECO:0000313" key="2">
    <source>
        <dbReference type="Proteomes" id="UP000317938"/>
    </source>
</evidence>
<protein>
    <submittedName>
        <fullName evidence="1">Uncharacterized protein</fullName>
    </submittedName>
</protein>
<sequence>MFRCNALALTAFLTVSTQWQGDGNGISYSNAAVAWKLAGLEITPDTFAKFQVLEVEAINAAREQHEPI</sequence>
<dbReference type="EMBL" id="VNFF01000007">
    <property type="protein sequence ID" value="TVU83794.1"/>
    <property type="molecule type" value="Genomic_DNA"/>
</dbReference>
<reference evidence="1 2" key="1">
    <citation type="submission" date="2019-07" db="EMBL/GenBank/DDBJ databases">
        <title>Diversity of Bacteria from Kongsfjorden, Arctic.</title>
        <authorList>
            <person name="Yu Y."/>
        </authorList>
    </citation>
    <scope>NUCLEOTIDE SEQUENCE [LARGE SCALE GENOMIC DNA]</scope>
    <source>
        <strain evidence="1 2">SM1927</strain>
    </source>
</reference>